<evidence type="ECO:0000313" key="1">
    <source>
        <dbReference type="EMBL" id="TVO57185.1"/>
    </source>
</evidence>
<dbReference type="InterPro" id="IPR012347">
    <property type="entry name" value="Ferritin-like"/>
</dbReference>
<dbReference type="OrthoDB" id="8561818at2"/>
<keyword evidence="2" id="KW-1185">Reference proteome</keyword>
<proteinExistence type="predicted"/>
<dbReference type="EMBL" id="VMNK01000007">
    <property type="protein sequence ID" value="TVO57185.1"/>
    <property type="molecule type" value="Genomic_DNA"/>
</dbReference>
<name>A0A557QW94_9RHOO</name>
<protein>
    <submittedName>
        <fullName evidence="1">Rubrerythrin</fullName>
    </submittedName>
</protein>
<dbReference type="RefSeq" id="WP_144309425.1">
    <property type="nucleotide sequence ID" value="NZ_VMNK01000007.1"/>
</dbReference>
<dbReference type="SUPFAM" id="SSF47240">
    <property type="entry name" value="Ferritin-like"/>
    <property type="match status" value="1"/>
</dbReference>
<reference evidence="1 2" key="1">
    <citation type="submission" date="2019-07" db="EMBL/GenBank/DDBJ databases">
        <title>The pathways for chlorine oxyanion respiration interact through the shared metabolite chlorate.</title>
        <authorList>
            <person name="Barnum T.P."/>
            <person name="Cheng Y."/>
            <person name="Hill K.A."/>
            <person name="Lucas L.N."/>
            <person name="Carlson H.K."/>
            <person name="Coates J.D."/>
        </authorList>
    </citation>
    <scope>NUCLEOTIDE SEQUENCE [LARGE SCALE GENOMIC DNA]</scope>
    <source>
        <strain evidence="1 2">SFB-3</strain>
    </source>
</reference>
<sequence>MDSIRRFLAHAVRLEAESARRFDELSDHMRSYGNDEVADVFAKFADFSRLHLKDAMARAGFRYITDLPADGYDWPDGESPEATAWWGVDGLMDTDAALDLALQSERQGFDFYRGVAAASNDPRVVAMAEEFAEEETEHVAQLEAMIRARHPT</sequence>
<evidence type="ECO:0000313" key="2">
    <source>
        <dbReference type="Proteomes" id="UP000319502"/>
    </source>
</evidence>
<organism evidence="1 2">
    <name type="scientific">Denitromonas halophila</name>
    <dbReference type="NCBI Taxonomy" id="1629404"/>
    <lineage>
        <taxon>Bacteria</taxon>
        <taxon>Pseudomonadati</taxon>
        <taxon>Pseudomonadota</taxon>
        <taxon>Betaproteobacteria</taxon>
        <taxon>Rhodocyclales</taxon>
        <taxon>Zoogloeaceae</taxon>
        <taxon>Denitromonas</taxon>
    </lineage>
</organism>
<dbReference type="InterPro" id="IPR009078">
    <property type="entry name" value="Ferritin-like_SF"/>
</dbReference>
<gene>
    <name evidence="1" type="ORF">FHP91_09825</name>
</gene>
<dbReference type="Gene3D" id="1.20.1260.10">
    <property type="match status" value="1"/>
</dbReference>
<comment type="caution">
    <text evidence="1">The sequence shown here is derived from an EMBL/GenBank/DDBJ whole genome shotgun (WGS) entry which is preliminary data.</text>
</comment>
<accession>A0A557QW94</accession>
<dbReference type="Proteomes" id="UP000319502">
    <property type="component" value="Unassembled WGS sequence"/>
</dbReference>
<dbReference type="AlphaFoldDB" id="A0A557QW94"/>
<dbReference type="CDD" id="cd01045">
    <property type="entry name" value="Ferritin_like_AB"/>
    <property type="match status" value="1"/>
</dbReference>